<feature type="region of interest" description="Disordered" evidence="6">
    <location>
        <begin position="855"/>
        <end position="896"/>
    </location>
</feature>
<name>A0A6N3ASH1_STRPA</name>
<dbReference type="InterPro" id="IPR011252">
    <property type="entry name" value="Fibrogen-bd_dom1"/>
</dbReference>
<evidence type="ECO:0000256" key="7">
    <source>
        <dbReference type="SAM" id="Phobius"/>
    </source>
</evidence>
<proteinExistence type="predicted"/>
<dbReference type="GO" id="GO:0005518">
    <property type="term" value="F:collagen binding"/>
    <property type="evidence" value="ECO:0007669"/>
    <property type="project" value="InterPro"/>
</dbReference>
<dbReference type="SUPFAM" id="SSF49401">
    <property type="entry name" value="Bacterial adhesins"/>
    <property type="match status" value="2"/>
</dbReference>
<dbReference type="InterPro" id="IPR041033">
    <property type="entry name" value="SpaA_PFL_dom_1"/>
</dbReference>
<feature type="domain" description="Gram-positive cocci surface proteins LPxTG" evidence="8">
    <location>
        <begin position="898"/>
        <end position="932"/>
    </location>
</feature>
<dbReference type="Pfam" id="PF17961">
    <property type="entry name" value="Big_8"/>
    <property type="match status" value="1"/>
</dbReference>
<evidence type="ECO:0000259" key="8">
    <source>
        <dbReference type="PROSITE" id="PS50847"/>
    </source>
</evidence>
<keyword evidence="3" id="KW-0964">Secreted</keyword>
<evidence type="ECO:0000256" key="6">
    <source>
        <dbReference type="SAM" id="MobiDB-lite"/>
    </source>
</evidence>
<dbReference type="SUPFAM" id="SSF49478">
    <property type="entry name" value="Cna protein B-type domain"/>
    <property type="match status" value="4"/>
</dbReference>
<dbReference type="Pfam" id="PF17802">
    <property type="entry name" value="SpaA"/>
    <property type="match status" value="1"/>
</dbReference>
<organism evidence="9">
    <name type="scientific">Streptococcus parasanguinis</name>
    <dbReference type="NCBI Taxonomy" id="1318"/>
    <lineage>
        <taxon>Bacteria</taxon>
        <taxon>Bacillati</taxon>
        <taxon>Bacillota</taxon>
        <taxon>Bacilli</taxon>
        <taxon>Lactobacillales</taxon>
        <taxon>Streptococcaceae</taxon>
        <taxon>Streptococcus</taxon>
    </lineage>
</organism>
<dbReference type="Gene3D" id="2.60.40.10">
    <property type="entry name" value="Immunoglobulins"/>
    <property type="match status" value="1"/>
</dbReference>
<dbReference type="Pfam" id="PF00746">
    <property type="entry name" value="Gram_pos_anchor"/>
    <property type="match status" value="1"/>
</dbReference>
<dbReference type="InterPro" id="IPR008456">
    <property type="entry name" value="Collagen-bd_dom"/>
</dbReference>
<reference evidence="9" key="1">
    <citation type="submission" date="2019-11" db="EMBL/GenBank/DDBJ databases">
        <authorList>
            <person name="Feng L."/>
        </authorList>
    </citation>
    <scope>NUCLEOTIDE SEQUENCE</scope>
    <source>
        <strain evidence="9">SparasanguinisLFYP13</strain>
    </source>
</reference>
<dbReference type="AlphaFoldDB" id="A0A6N3ASH1"/>
<gene>
    <name evidence="9" type="primary">cna_1</name>
    <name evidence="9" type="ORF">SPLFYP13_00522</name>
</gene>
<dbReference type="InterPro" id="IPR008966">
    <property type="entry name" value="Adhesion_dom_sf"/>
</dbReference>
<evidence type="ECO:0000256" key="3">
    <source>
        <dbReference type="ARBA" id="ARBA00022525"/>
    </source>
</evidence>
<dbReference type="InterPro" id="IPR019931">
    <property type="entry name" value="LPXTG_anchor"/>
</dbReference>
<keyword evidence="2" id="KW-0134">Cell wall</keyword>
<accession>A0A6N3ASH1</accession>
<keyword evidence="7" id="KW-0812">Transmembrane</keyword>
<keyword evidence="7" id="KW-1133">Transmembrane helix</keyword>
<dbReference type="Pfam" id="PF05737">
    <property type="entry name" value="Collagen_bind"/>
    <property type="match status" value="1"/>
</dbReference>
<keyword evidence="5" id="KW-0572">Peptidoglycan-anchor</keyword>
<evidence type="ECO:0000313" key="9">
    <source>
        <dbReference type="EMBL" id="VYT93487.1"/>
    </source>
</evidence>
<evidence type="ECO:0000256" key="2">
    <source>
        <dbReference type="ARBA" id="ARBA00022512"/>
    </source>
</evidence>
<evidence type="ECO:0000256" key="4">
    <source>
        <dbReference type="ARBA" id="ARBA00022729"/>
    </source>
</evidence>
<dbReference type="InterPro" id="IPR013783">
    <property type="entry name" value="Ig-like_fold"/>
</dbReference>
<evidence type="ECO:0000256" key="1">
    <source>
        <dbReference type="ARBA" id="ARBA00004168"/>
    </source>
</evidence>
<dbReference type="InterPro" id="IPR008454">
    <property type="entry name" value="Collagen-bd_Cna-like_B-typ_dom"/>
</dbReference>
<keyword evidence="9" id="KW-0176">Collagen</keyword>
<dbReference type="Pfam" id="PF05738">
    <property type="entry name" value="Cna_B"/>
    <property type="match status" value="4"/>
</dbReference>
<dbReference type="CDD" id="cd00222">
    <property type="entry name" value="CollagenBindB"/>
    <property type="match status" value="4"/>
</dbReference>
<dbReference type="NCBIfam" id="TIGR01167">
    <property type="entry name" value="LPXTG_anchor"/>
    <property type="match status" value="1"/>
</dbReference>
<dbReference type="GO" id="GO:0007155">
    <property type="term" value="P:cell adhesion"/>
    <property type="evidence" value="ECO:0007669"/>
    <property type="project" value="InterPro"/>
</dbReference>
<keyword evidence="4" id="KW-0732">Signal</keyword>
<dbReference type="RefSeq" id="WP_156671866.1">
    <property type="nucleotide sequence ID" value="NZ_CACRUC010000017.1"/>
</dbReference>
<dbReference type="EMBL" id="CACRUC010000017">
    <property type="protein sequence ID" value="VYT93487.1"/>
    <property type="molecule type" value="Genomic_DNA"/>
</dbReference>
<feature type="transmembrane region" description="Helical" evidence="7">
    <location>
        <begin position="905"/>
        <end position="925"/>
    </location>
</feature>
<dbReference type="Gene3D" id="2.60.40.740">
    <property type="match status" value="1"/>
</dbReference>
<keyword evidence="7" id="KW-0472">Membrane</keyword>
<dbReference type="Gene3D" id="2.60.40.1280">
    <property type="match status" value="1"/>
</dbReference>
<protein>
    <submittedName>
        <fullName evidence="9">Collagen adhesin</fullName>
    </submittedName>
</protein>
<feature type="compositionally biased region" description="Basic and acidic residues" evidence="6">
    <location>
        <begin position="875"/>
        <end position="890"/>
    </location>
</feature>
<dbReference type="InterPro" id="IPR041171">
    <property type="entry name" value="SDR_Ig"/>
</dbReference>
<comment type="subcellular location">
    <subcellularLocation>
        <location evidence="1">Secreted</location>
        <location evidence="1">Cell wall</location>
        <topology evidence="1">Peptidoglycan-anchor</topology>
    </subcellularLocation>
</comment>
<dbReference type="PROSITE" id="PS50847">
    <property type="entry name" value="GRAM_POS_ANCHORING"/>
    <property type="match status" value="1"/>
</dbReference>
<dbReference type="Gene3D" id="2.60.40.1140">
    <property type="entry name" value="Collagen-binding surface protein Cna, B-type domain"/>
    <property type="match status" value="4"/>
</dbReference>
<sequence>MKRLKETKKWPAKWIHLASLFILVSSMFVMPVGILAETTTTSSSSTEAVLASEALSNSNDPVSGTLSTSGEDRVAAVNTPKAVDDVITSVKYTNNEGGLLNWSLEPWATFRIDATLKLPNHQVKAGDTTTIAVPTDLIINSQDFEVLDGKGQVAASAKVDKDRKKIVLTYTDYVEHNSDITGNVFFYVRIDHKLVPNAKEIPINLIVENKVVQTTPPQPPVKYIGIAQPQNYPISKVGSINRDTNDPIINYTIGVNRKPTNIKNAIIRDTLQFSNAQYDRNSFIVEKGQWLWESGDWVFKNAQSVPYEIAFPSDKTFEIKLGDISENDSYRIRYNVKLNYSPKDGEKFDNKVTLNGYQIEESRAQSKVLWQIPGGRLDGYIYSIKLHKQNNNGDPLQGAQFKITRVSNNQTITHTENGQESEIFTSDANGDLIVSGLLRDNYTVTEVVAPNGYQLLKDPVSISENDFSPENSQYDVNSRVLTLTISNEKANHRQLKVTKKWNDKDNQYKNRPSSVTVKLLKDGVEVEGKTLELNADNQWSGIFTELDETGTYSVEEVGVPGYISTVEATNNEDMEHIVLVNTLETIEVSGSKIWKDDNNRDGKRPKEITVNLLANGVKIDQTTVKSDKDGHWNYQFKDLPKYENGQVVDYSISEEGVPDYETSVEGYNLTNTYTPEVVSVPFTKIWKDFDNQDGVRPNFIIVNLLANGKKVESRTVTATTAWTGSFDHLPKYENGREIVYTLEEEKVSDYSASIDQVNYILTNTYLPGQTHLTVTKYWDDENNKDGIRPKTIKVQLYANGQKSGDVVELSEANKWTYTFSNLPENSKGKAISYTVREVEVPQGYVVTETVQDGNNIVLTNSHKPTTPPTTPNIPKKPESPKKPGKPEKTSKSTSKKFLPETGTKIMIALEILGLFLLGVAFILIVRSSRKDI</sequence>
<evidence type="ECO:0000256" key="5">
    <source>
        <dbReference type="ARBA" id="ARBA00023088"/>
    </source>
</evidence>